<dbReference type="InterPro" id="IPR002110">
    <property type="entry name" value="Ankyrin_rpt"/>
</dbReference>
<evidence type="ECO:0000256" key="2">
    <source>
        <dbReference type="ARBA" id="ARBA00023043"/>
    </source>
</evidence>
<dbReference type="EMBL" id="JANBVN010000233">
    <property type="protein sequence ID" value="KAJ9131695.1"/>
    <property type="molecule type" value="Genomic_DNA"/>
</dbReference>
<dbReference type="Proteomes" id="UP001174691">
    <property type="component" value="Unassembled WGS sequence"/>
</dbReference>
<dbReference type="Pfam" id="PF12796">
    <property type="entry name" value="Ank_2"/>
    <property type="match status" value="1"/>
</dbReference>
<dbReference type="InterPro" id="IPR036770">
    <property type="entry name" value="Ankyrin_rpt-contain_sf"/>
</dbReference>
<organism evidence="3 4">
    <name type="scientific">Coniochaeta hoffmannii</name>
    <dbReference type="NCBI Taxonomy" id="91930"/>
    <lineage>
        <taxon>Eukaryota</taxon>
        <taxon>Fungi</taxon>
        <taxon>Dikarya</taxon>
        <taxon>Ascomycota</taxon>
        <taxon>Pezizomycotina</taxon>
        <taxon>Sordariomycetes</taxon>
        <taxon>Sordariomycetidae</taxon>
        <taxon>Coniochaetales</taxon>
        <taxon>Coniochaetaceae</taxon>
        <taxon>Coniochaeta</taxon>
    </lineage>
</organism>
<keyword evidence="2" id="KW-0040">ANK repeat</keyword>
<evidence type="ECO:0000256" key="1">
    <source>
        <dbReference type="ARBA" id="ARBA00022737"/>
    </source>
</evidence>
<evidence type="ECO:0000313" key="3">
    <source>
        <dbReference type="EMBL" id="KAJ9131695.1"/>
    </source>
</evidence>
<dbReference type="PANTHER" id="PTHR24134">
    <property type="entry name" value="ANKYRIN REPEAT-CONTAINING PROTEIN DDB_G0279043"/>
    <property type="match status" value="1"/>
</dbReference>
<dbReference type="PANTHER" id="PTHR24134:SF9">
    <property type="entry name" value="ANKYRIN REPEAT AND SOCS BOX PROTEIN 8"/>
    <property type="match status" value="1"/>
</dbReference>
<protein>
    <recommendedName>
        <fullName evidence="5">Ankyrin</fullName>
    </recommendedName>
</protein>
<comment type="caution">
    <text evidence="3">The sequence shown here is derived from an EMBL/GenBank/DDBJ whole genome shotgun (WGS) entry which is preliminary data.</text>
</comment>
<reference evidence="3" key="1">
    <citation type="submission" date="2022-07" db="EMBL/GenBank/DDBJ databases">
        <title>Fungi with potential for degradation of polypropylene.</title>
        <authorList>
            <person name="Gostincar C."/>
        </authorList>
    </citation>
    <scope>NUCLEOTIDE SEQUENCE</scope>
    <source>
        <strain evidence="3">EXF-13287</strain>
    </source>
</reference>
<dbReference type="AlphaFoldDB" id="A0AA38VDF7"/>
<evidence type="ECO:0008006" key="5">
    <source>
        <dbReference type="Google" id="ProtNLM"/>
    </source>
</evidence>
<dbReference type="SMART" id="SM00248">
    <property type="entry name" value="ANK"/>
    <property type="match status" value="4"/>
</dbReference>
<keyword evidence="4" id="KW-1185">Reference proteome</keyword>
<dbReference type="Gene3D" id="1.25.40.20">
    <property type="entry name" value="Ankyrin repeat-containing domain"/>
    <property type="match status" value="2"/>
</dbReference>
<name>A0AA38VDF7_9PEZI</name>
<sequence length="271" mass="29042">MVNHLISRGATINPVRKPNVTGLMSLVRLAVSDADNNTLVALLKAGADPNMQDAGGLSTPLMKAVGEMEGNNMPEATKMLSTLLEANTDPDGVDWLGLTPLTHALWLERFAARVYTVNKLLEHGADPDLPNAHGVMPLTLCIENEWTDTPAALRKARSETARALVDAGADVNTCGPGLPDSWPLLHALSRNDGLRYGDEANDYNKVCALYYGKVRELPPLEGPLSASGVRPAEPNITLADVPEEGWNNPVTPILLKAGAEVSQALLDRVIY</sequence>
<dbReference type="SUPFAM" id="SSF48403">
    <property type="entry name" value="Ankyrin repeat"/>
    <property type="match status" value="1"/>
</dbReference>
<accession>A0AA38VDF7</accession>
<evidence type="ECO:0000313" key="4">
    <source>
        <dbReference type="Proteomes" id="UP001174691"/>
    </source>
</evidence>
<keyword evidence="1" id="KW-0677">Repeat</keyword>
<proteinExistence type="predicted"/>
<gene>
    <name evidence="3" type="ORF">NKR19_g9501</name>
</gene>